<evidence type="ECO:0000313" key="2">
    <source>
        <dbReference type="Proteomes" id="UP000269019"/>
    </source>
</evidence>
<gene>
    <name evidence="1" type="ORF">CCHOA_08170</name>
</gene>
<keyword evidence="2" id="KW-1185">Reference proteome</keyword>
<evidence type="ECO:0000313" key="1">
    <source>
        <dbReference type="EMBL" id="AZA14025.1"/>
    </source>
</evidence>
<dbReference type="Proteomes" id="UP000269019">
    <property type="component" value="Chromosome"/>
</dbReference>
<dbReference type="RefSeq" id="WP_123928897.1">
    <property type="nucleotide sequence ID" value="NZ_CP033896.1"/>
</dbReference>
<organism evidence="1 2">
    <name type="scientific">Corynebacterium choanae</name>
    <dbReference type="NCBI Taxonomy" id="1862358"/>
    <lineage>
        <taxon>Bacteria</taxon>
        <taxon>Bacillati</taxon>
        <taxon>Actinomycetota</taxon>
        <taxon>Actinomycetes</taxon>
        <taxon>Mycobacteriales</taxon>
        <taxon>Corynebacteriaceae</taxon>
        <taxon>Corynebacterium</taxon>
    </lineage>
</organism>
<dbReference type="AlphaFoldDB" id="A0A3G6J7E0"/>
<reference evidence="1 2" key="1">
    <citation type="submission" date="2018-11" db="EMBL/GenBank/DDBJ databases">
        <authorList>
            <person name="Kleinhagauer T."/>
            <person name="Glaeser S.P."/>
            <person name="Spergser J."/>
            <person name="Ruckert C."/>
            <person name="Kaempfer P."/>
            <person name="Busse H.-J."/>
        </authorList>
    </citation>
    <scope>NUCLEOTIDE SEQUENCE [LARGE SCALE GENOMIC DNA]</scope>
    <source>
        <strain evidence="1 2">200CH</strain>
    </source>
</reference>
<dbReference type="KEGG" id="ccho:CCHOA_08170"/>
<dbReference type="EMBL" id="CP033896">
    <property type="protein sequence ID" value="AZA14025.1"/>
    <property type="molecule type" value="Genomic_DNA"/>
</dbReference>
<dbReference type="OrthoDB" id="4417635at2"/>
<proteinExistence type="predicted"/>
<name>A0A3G6J7E0_9CORY</name>
<protein>
    <submittedName>
        <fullName evidence="1">Uncharacterized protein</fullName>
    </submittedName>
</protein>
<sequence precursor="true">MSVSSLARSTAFSPATVTTVAADPFVQCTLVVRNMPKSCRRIVEHAMTVCLPTAPPVATLEKVNIHDCLTDSSDAFVTRWRREPSGHYCCDQRIEARSSELHQFAAVASRLAGQYGFTLHVVI</sequence>
<accession>A0A3G6J7E0</accession>